<sequence>MVSSALTSSDSSESTSSDKSLGIFIWELAASLHELNNSVLLMTQFIIDGVINTDLKSAVEVTAAHSLSAVTDPDTFIIILNDDQANEVAPEPSHTEDGQSATENLAEPPTVPGSSGISTAPNDVATCLLKWYAITVGCHLGVYQGSTEVTSNIECIPGGFTLKFDTEANAREAFDNHLHAGLIKQVEYVVSETMLRYDHFHGTQ</sequence>
<protein>
    <submittedName>
        <fullName evidence="2">Uncharacterized protein</fullName>
    </submittedName>
</protein>
<dbReference type="OrthoDB" id="3270804at2759"/>
<organism evidence="2 3">
    <name type="scientific">Gymnopilus junonius</name>
    <name type="common">Spectacular rustgill mushroom</name>
    <name type="synonym">Gymnopilus spectabilis subsp. junonius</name>
    <dbReference type="NCBI Taxonomy" id="109634"/>
    <lineage>
        <taxon>Eukaryota</taxon>
        <taxon>Fungi</taxon>
        <taxon>Dikarya</taxon>
        <taxon>Basidiomycota</taxon>
        <taxon>Agaricomycotina</taxon>
        <taxon>Agaricomycetes</taxon>
        <taxon>Agaricomycetidae</taxon>
        <taxon>Agaricales</taxon>
        <taxon>Agaricineae</taxon>
        <taxon>Hymenogastraceae</taxon>
        <taxon>Gymnopilus</taxon>
    </lineage>
</organism>
<reference evidence="2" key="1">
    <citation type="submission" date="2020-11" db="EMBL/GenBank/DDBJ databases">
        <authorList>
            <consortium name="DOE Joint Genome Institute"/>
            <person name="Ahrendt S."/>
            <person name="Riley R."/>
            <person name="Andreopoulos W."/>
            <person name="LaButti K."/>
            <person name="Pangilinan J."/>
            <person name="Ruiz-duenas F.J."/>
            <person name="Barrasa J.M."/>
            <person name="Sanchez-Garcia M."/>
            <person name="Camarero S."/>
            <person name="Miyauchi S."/>
            <person name="Serrano A."/>
            <person name="Linde D."/>
            <person name="Babiker R."/>
            <person name="Drula E."/>
            <person name="Ayuso-Fernandez I."/>
            <person name="Pacheco R."/>
            <person name="Padilla G."/>
            <person name="Ferreira P."/>
            <person name="Barriuso J."/>
            <person name="Kellner H."/>
            <person name="Castanera R."/>
            <person name="Alfaro M."/>
            <person name="Ramirez L."/>
            <person name="Pisabarro A.G."/>
            <person name="Kuo A."/>
            <person name="Tritt A."/>
            <person name="Lipzen A."/>
            <person name="He G."/>
            <person name="Yan M."/>
            <person name="Ng V."/>
            <person name="Cullen D."/>
            <person name="Martin F."/>
            <person name="Rosso M.-N."/>
            <person name="Henrissat B."/>
            <person name="Hibbett D."/>
            <person name="Martinez A.T."/>
            <person name="Grigoriev I.V."/>
        </authorList>
    </citation>
    <scope>NUCLEOTIDE SEQUENCE</scope>
    <source>
        <strain evidence="2">AH 44721</strain>
    </source>
</reference>
<accession>A0A9P5TIL4</accession>
<keyword evidence="3" id="KW-1185">Reference proteome</keyword>
<evidence type="ECO:0000313" key="2">
    <source>
        <dbReference type="EMBL" id="KAF8880694.1"/>
    </source>
</evidence>
<dbReference type="InterPro" id="IPR009027">
    <property type="entry name" value="Ribosomal_bL9/RNase_H1_N"/>
</dbReference>
<name>A0A9P5TIL4_GYMJU</name>
<dbReference type="AlphaFoldDB" id="A0A9P5TIL4"/>
<dbReference type="EMBL" id="JADNYJ010000138">
    <property type="protein sequence ID" value="KAF8880694.1"/>
    <property type="molecule type" value="Genomic_DNA"/>
</dbReference>
<proteinExistence type="predicted"/>
<comment type="caution">
    <text evidence="2">The sequence shown here is derived from an EMBL/GenBank/DDBJ whole genome shotgun (WGS) entry which is preliminary data.</text>
</comment>
<feature type="region of interest" description="Disordered" evidence="1">
    <location>
        <begin position="87"/>
        <end position="117"/>
    </location>
</feature>
<evidence type="ECO:0000256" key="1">
    <source>
        <dbReference type="SAM" id="MobiDB-lite"/>
    </source>
</evidence>
<dbReference type="SUPFAM" id="SSF55658">
    <property type="entry name" value="L9 N-domain-like"/>
    <property type="match status" value="1"/>
</dbReference>
<gene>
    <name evidence="2" type="ORF">CPB84DRAFT_1751353</name>
</gene>
<evidence type="ECO:0000313" key="3">
    <source>
        <dbReference type="Proteomes" id="UP000724874"/>
    </source>
</evidence>
<dbReference type="Proteomes" id="UP000724874">
    <property type="component" value="Unassembled WGS sequence"/>
</dbReference>